<dbReference type="OrthoDB" id="5134445at2759"/>
<feature type="compositionally biased region" description="Acidic residues" evidence="1">
    <location>
        <begin position="134"/>
        <end position="158"/>
    </location>
</feature>
<dbReference type="RefSeq" id="XP_056516917.1">
    <property type="nucleotide sequence ID" value="XM_056670544.1"/>
</dbReference>
<gene>
    <name evidence="2" type="ORF">N7515_009801</name>
</gene>
<dbReference type="Proteomes" id="UP001149079">
    <property type="component" value="Unassembled WGS sequence"/>
</dbReference>
<comment type="caution">
    <text evidence="2">The sequence shown here is derived from an EMBL/GenBank/DDBJ whole genome shotgun (WGS) entry which is preliminary data.</text>
</comment>
<dbReference type="AlphaFoldDB" id="A0A9W9KUV1"/>
<reference evidence="2" key="1">
    <citation type="submission" date="2022-11" db="EMBL/GenBank/DDBJ databases">
        <authorList>
            <person name="Petersen C."/>
        </authorList>
    </citation>
    <scope>NUCLEOTIDE SEQUENCE</scope>
    <source>
        <strain evidence="2">IBT 22155</strain>
    </source>
</reference>
<protein>
    <recommendedName>
        <fullName evidence="4">Protein kinase domain-containing protein</fullName>
    </recommendedName>
</protein>
<evidence type="ECO:0000313" key="2">
    <source>
        <dbReference type="EMBL" id="KAJ5120413.1"/>
    </source>
</evidence>
<accession>A0A9W9KUV1</accession>
<dbReference type="GeneID" id="81409715"/>
<dbReference type="Gene3D" id="1.10.510.10">
    <property type="entry name" value="Transferase(Phosphotransferase) domain 1"/>
    <property type="match status" value="1"/>
</dbReference>
<keyword evidence="3" id="KW-1185">Reference proteome</keyword>
<dbReference type="EMBL" id="JAPQKL010000008">
    <property type="protein sequence ID" value="KAJ5120413.1"/>
    <property type="molecule type" value="Genomic_DNA"/>
</dbReference>
<evidence type="ECO:0000256" key="1">
    <source>
        <dbReference type="SAM" id="MobiDB-lite"/>
    </source>
</evidence>
<dbReference type="InterPro" id="IPR011009">
    <property type="entry name" value="Kinase-like_dom_sf"/>
</dbReference>
<proteinExistence type="predicted"/>
<dbReference type="SUPFAM" id="SSF56112">
    <property type="entry name" value="Protein kinase-like (PK-like)"/>
    <property type="match status" value="1"/>
</dbReference>
<name>A0A9W9KUV1_9EURO</name>
<evidence type="ECO:0008006" key="4">
    <source>
        <dbReference type="Google" id="ProtNLM"/>
    </source>
</evidence>
<feature type="region of interest" description="Disordered" evidence="1">
    <location>
        <begin position="133"/>
        <end position="162"/>
    </location>
</feature>
<evidence type="ECO:0000313" key="3">
    <source>
        <dbReference type="Proteomes" id="UP001149079"/>
    </source>
</evidence>
<reference evidence="2" key="2">
    <citation type="journal article" date="2023" name="IMA Fungus">
        <title>Comparative genomic study of the Penicillium genus elucidates a diverse pangenome and 15 lateral gene transfer events.</title>
        <authorList>
            <person name="Petersen C."/>
            <person name="Sorensen T."/>
            <person name="Nielsen M.R."/>
            <person name="Sondergaard T.E."/>
            <person name="Sorensen J.L."/>
            <person name="Fitzpatrick D.A."/>
            <person name="Frisvad J.C."/>
            <person name="Nielsen K.L."/>
        </authorList>
    </citation>
    <scope>NUCLEOTIDE SEQUENCE</scope>
    <source>
        <strain evidence="2">IBT 22155</strain>
    </source>
</reference>
<organism evidence="2 3">
    <name type="scientific">Penicillium bovifimosum</name>
    <dbReference type="NCBI Taxonomy" id="126998"/>
    <lineage>
        <taxon>Eukaryota</taxon>
        <taxon>Fungi</taxon>
        <taxon>Dikarya</taxon>
        <taxon>Ascomycota</taxon>
        <taxon>Pezizomycotina</taxon>
        <taxon>Eurotiomycetes</taxon>
        <taxon>Eurotiomycetidae</taxon>
        <taxon>Eurotiales</taxon>
        <taxon>Aspergillaceae</taxon>
        <taxon>Penicillium</taxon>
    </lineage>
</organism>
<sequence>MSDSSLRFTCSGVLLCDNAHLKDSRGFMRFVCPYAVGNVIKFHVKTPGGLEATAVAEIIKVFEPFTLSSVVLVRMACSSLGLEGDMILKLFDRRFATQLRQDEKIRPWTPDIETEYYQFILDGGAAEFVTQLKEEEDSDDEDSDDEASDDEASDDEHSDYEHSISNLKEIQGTDIPKFLASTLMPIPFPGQTNGGYTDVPGILLQYIEGFPLTDVEQYAPRESWQAICQDAIRIIHRIGDLGILNEDVKTRNFIVREDAGNAFKVTMIDFALCKFRQDYQDDYDWDKWKSIQDEEGAVGYVMQRRLKDGFSYCRSARYEKLDEEFRKGE</sequence>